<dbReference type="Proteomes" id="UP000068603">
    <property type="component" value="Unassembled WGS sequence"/>
</dbReference>
<dbReference type="Gene3D" id="1.10.10.2120">
    <property type="match status" value="1"/>
</dbReference>
<sequence>MDNLPAQRQQSIPPHTPLVEVSGAPRERGRQYGEQAAGRIRRGVEHYARQLEQERLSALQLREIVARFEPTIASFEPRYIEEMKGIAEGAGVGYDMVVMLNARTEVLKLADRMRNAEPVPIDPDGCTGIVALPAASASGRVIHAQNWDWKAECAESSVVLKVKRDDGPDFLTFTEAGALARSGMNAAGISITANYLECERDYRNLGVPLALIRRKVLEQQRFAFAMQAVYATPKSAANNMMVAHANGVAIDFECAPDETFLIHPKRGVIVHANHFQSPVALSKLCDRGIATMPDSLYRDERVWQMVEPHIGEVTPEIVKAALFDDFEAPWSVCRPPRPNESNNLSATVAMIVMQPDLGIMEVSTLPAVNPVFQAYSLEMAVARPRSVPASVALRRMAIA</sequence>
<proteinExistence type="predicted"/>
<evidence type="ECO:0000256" key="1">
    <source>
        <dbReference type="SAM" id="MobiDB-lite"/>
    </source>
</evidence>
<dbReference type="RefSeq" id="WP_059992745.1">
    <property type="nucleotide sequence ID" value="NZ_LOZN01000004.1"/>
</dbReference>
<dbReference type="InterPro" id="IPR047801">
    <property type="entry name" value="Peptidase_C45"/>
</dbReference>
<protein>
    <submittedName>
        <fullName evidence="3">Peptidase C45</fullName>
    </submittedName>
</protein>
<organism evidence="3">
    <name type="scientific">Burkholderia stagnalis</name>
    <dbReference type="NCBI Taxonomy" id="1503054"/>
    <lineage>
        <taxon>Bacteria</taxon>
        <taxon>Pseudomonadati</taxon>
        <taxon>Pseudomonadota</taxon>
        <taxon>Betaproteobacteria</taxon>
        <taxon>Burkholderiales</taxon>
        <taxon>Burkholderiaceae</taxon>
        <taxon>Burkholderia</taxon>
        <taxon>Burkholderia cepacia complex</taxon>
    </lineage>
</organism>
<dbReference type="Gene3D" id="3.60.60.10">
    <property type="entry name" value="Penicillin V Acylase, Chain A"/>
    <property type="match status" value="1"/>
</dbReference>
<dbReference type="EMBL" id="LPHB01000029">
    <property type="protein sequence ID" value="KWA65352.1"/>
    <property type="molecule type" value="Genomic_DNA"/>
</dbReference>
<dbReference type="PANTHER" id="PTHR34180">
    <property type="entry name" value="PEPTIDASE C45"/>
    <property type="match status" value="1"/>
</dbReference>
<dbReference type="PANTHER" id="PTHR34180:SF1">
    <property type="entry name" value="BETA-ALANYL-DOPAMINE_CARCININE HYDROLASE"/>
    <property type="match status" value="1"/>
</dbReference>
<feature type="compositionally biased region" description="Polar residues" evidence="1">
    <location>
        <begin position="1"/>
        <end position="13"/>
    </location>
</feature>
<evidence type="ECO:0000313" key="3">
    <source>
        <dbReference type="EMBL" id="KWA65352.1"/>
    </source>
</evidence>
<dbReference type="Pfam" id="PF03417">
    <property type="entry name" value="AAT"/>
    <property type="match status" value="1"/>
</dbReference>
<feature type="domain" description="Peptidase C45 hydrolase" evidence="2">
    <location>
        <begin position="141"/>
        <end position="355"/>
    </location>
</feature>
<dbReference type="NCBIfam" id="NF040521">
    <property type="entry name" value="C45_proenzyme"/>
    <property type="match status" value="1"/>
</dbReference>
<dbReference type="AlphaFoldDB" id="A0A108FRG5"/>
<dbReference type="InterPro" id="IPR047794">
    <property type="entry name" value="C45_proenzyme-like"/>
</dbReference>
<reference evidence="3 4" key="1">
    <citation type="submission" date="2015-11" db="EMBL/GenBank/DDBJ databases">
        <title>Expanding the genomic diversity of Burkholderia species for the development of highly accurate diagnostics.</title>
        <authorList>
            <person name="Sahl J."/>
            <person name="Keim P."/>
            <person name="Wagner D."/>
        </authorList>
    </citation>
    <scope>NUCLEOTIDE SEQUENCE [LARGE SCALE GENOMIC DNA]</scope>
    <source>
        <strain evidence="3 4">MSMB1960WGS</strain>
    </source>
</reference>
<gene>
    <name evidence="3" type="ORF">WT44_08485</name>
</gene>
<evidence type="ECO:0000313" key="4">
    <source>
        <dbReference type="Proteomes" id="UP000068603"/>
    </source>
</evidence>
<comment type="caution">
    <text evidence="3">The sequence shown here is derived from an EMBL/GenBank/DDBJ whole genome shotgun (WGS) entry which is preliminary data.</text>
</comment>
<evidence type="ECO:0000259" key="2">
    <source>
        <dbReference type="Pfam" id="PF03417"/>
    </source>
</evidence>
<name>A0A108FRG5_9BURK</name>
<accession>A0A108FRG5</accession>
<dbReference type="InterPro" id="IPR005079">
    <property type="entry name" value="Peptidase_C45_hydrolase"/>
</dbReference>
<feature type="region of interest" description="Disordered" evidence="1">
    <location>
        <begin position="1"/>
        <end position="36"/>
    </location>
</feature>